<keyword evidence="1" id="KW-1133">Transmembrane helix</keyword>
<comment type="caution">
    <text evidence="2">The sequence shown here is derived from an EMBL/GenBank/DDBJ whole genome shotgun (WGS) entry which is preliminary data.</text>
</comment>
<sequence>MIFSLFSFIIPSIIFPYIFSLREAYRAFKTKKASATDLVELLKIPKISDKEIKNVIIKYSEDKKDVFFVQIGSNDGKTGDPIYEIVSISSKWKGILVEPIPLLYERLIKNYSMRSGLIFEQSVISDKAKTVDFYVVNPAAQEVFDLPWYYDQISSLSQEHIIKHLGKKNYSLY</sequence>
<dbReference type="Proteomes" id="UP001159386">
    <property type="component" value="Unassembled WGS sequence"/>
</dbReference>
<protein>
    <submittedName>
        <fullName evidence="2">Uncharacterized protein</fullName>
    </submittedName>
</protein>
<keyword evidence="1" id="KW-0472">Membrane</keyword>
<name>A0ABT6KFI3_9CYAN</name>
<proteinExistence type="predicted"/>
<organism evidence="2 3">
    <name type="scientific">Anabaenopsis tanganyikae CS-531</name>
    <dbReference type="NCBI Taxonomy" id="2785304"/>
    <lineage>
        <taxon>Bacteria</taxon>
        <taxon>Bacillati</taxon>
        <taxon>Cyanobacteriota</taxon>
        <taxon>Cyanophyceae</taxon>
        <taxon>Nostocales</taxon>
        <taxon>Nodulariaceae</taxon>
        <taxon>Anabaenopsis</taxon>
        <taxon>Anabaenopsis tanganyikae</taxon>
    </lineage>
</organism>
<dbReference type="Gene3D" id="3.40.50.150">
    <property type="entry name" value="Vaccinia Virus protein VP39"/>
    <property type="match status" value="1"/>
</dbReference>
<evidence type="ECO:0000313" key="3">
    <source>
        <dbReference type="Proteomes" id="UP001159386"/>
    </source>
</evidence>
<keyword evidence="1" id="KW-0812">Transmembrane</keyword>
<accession>A0ABT6KFI3</accession>
<evidence type="ECO:0000256" key="1">
    <source>
        <dbReference type="SAM" id="Phobius"/>
    </source>
</evidence>
<dbReference type="SUPFAM" id="SSF53335">
    <property type="entry name" value="S-adenosyl-L-methionine-dependent methyltransferases"/>
    <property type="match status" value="1"/>
</dbReference>
<keyword evidence="3" id="KW-1185">Reference proteome</keyword>
<dbReference type="RefSeq" id="WP_280801797.1">
    <property type="nucleotide sequence ID" value="NZ_JANQDF010000092.1"/>
</dbReference>
<dbReference type="InterPro" id="IPR029063">
    <property type="entry name" value="SAM-dependent_MTases_sf"/>
</dbReference>
<gene>
    <name evidence="2" type="ORF">NWP22_09750</name>
</gene>
<evidence type="ECO:0000313" key="2">
    <source>
        <dbReference type="EMBL" id="MDH6106146.1"/>
    </source>
</evidence>
<dbReference type="EMBL" id="JANQDF010000092">
    <property type="protein sequence ID" value="MDH6106146.1"/>
    <property type="molecule type" value="Genomic_DNA"/>
</dbReference>
<reference evidence="2 3" key="1">
    <citation type="journal article" date="2023" name="J. Phycol.">
        <title>Chrysosporum ovalisporum is synonymous with the true-branching cyanobacterium Umezakia natans (Nostocales/Aphanizomenonaceae).</title>
        <authorList>
            <person name="McGregor G.B."/>
            <person name="Sendall B.C."/>
            <person name="Niiyama Y."/>
            <person name="Tuji A."/>
            <person name="Willis A."/>
        </authorList>
    </citation>
    <scope>NUCLEOTIDE SEQUENCE [LARGE SCALE GENOMIC DNA]</scope>
    <source>
        <strain evidence="2 3">CS-531</strain>
    </source>
</reference>
<feature type="transmembrane region" description="Helical" evidence="1">
    <location>
        <begin position="6"/>
        <end position="25"/>
    </location>
</feature>